<reference evidence="1" key="1">
    <citation type="journal article" date="2015" name="Proc. Natl. Acad. Sci. U.S.A.">
        <title>Networks of energetic and metabolic interactions define dynamics in microbial communities.</title>
        <authorList>
            <person name="Embree M."/>
            <person name="Liu J.K."/>
            <person name="Al-Bassam M.M."/>
            <person name="Zengler K."/>
        </authorList>
    </citation>
    <scope>NUCLEOTIDE SEQUENCE</scope>
</reference>
<accession>A0A0W8FQN0</accession>
<organism evidence="1">
    <name type="scientific">hydrocarbon metagenome</name>
    <dbReference type="NCBI Taxonomy" id="938273"/>
    <lineage>
        <taxon>unclassified sequences</taxon>
        <taxon>metagenomes</taxon>
        <taxon>ecological metagenomes</taxon>
    </lineage>
</organism>
<sequence length="61" mass="7196">MLPRYSLKPKRYEIFASECHISKMLARQKPWEKRNIVIRAQAGIQFVCFLDSLVSPMLARE</sequence>
<gene>
    <name evidence="1" type="ORF">ASZ90_006906</name>
</gene>
<proteinExistence type="predicted"/>
<comment type="caution">
    <text evidence="1">The sequence shown here is derived from an EMBL/GenBank/DDBJ whole genome shotgun (WGS) entry which is preliminary data.</text>
</comment>
<dbReference type="EMBL" id="LNQE01000914">
    <property type="protein sequence ID" value="KUG23245.1"/>
    <property type="molecule type" value="Genomic_DNA"/>
</dbReference>
<protein>
    <submittedName>
        <fullName evidence="1">Uncharacterized protein</fullName>
    </submittedName>
</protein>
<name>A0A0W8FQN0_9ZZZZ</name>
<evidence type="ECO:0000313" key="1">
    <source>
        <dbReference type="EMBL" id="KUG23245.1"/>
    </source>
</evidence>
<dbReference type="AlphaFoldDB" id="A0A0W8FQN0"/>